<sequence length="439" mass="45130">MGGPMTQPPSDELFVSGLPTDVTDDLLKKIFSQYGSIKEVKVLPVAAGKQAAAAFVDMNSLEDAKWIVENVNGNVPQGMAGPVTVAYATPRSRRKGMKGGMKGMMEMMAAMMSSMSGQGKGGGWGGGDKGGWGGGEKGGGDWGGGDKGGWGGGEKVGGGCSGGDWGGSGGSGPKVVGPRKGVGAPVVAKGWSSGGKGWSDGAKGWGTSGKGWGDSGGAGKGWGASGPVTSKGWGDASGGWGSGGAKGVDGQPWNAFPHCEDKILDWPARREKLLEADVICLQEVTLEESDTGAKEVEWVLPSWLQLDDYKAVPLGLKEAAPAKSGSGEGSGLLLFLRGVEPLPGGGEGVLELAIGNLHLVGDPDKSSEHLKALNSLKKNFGKQELRIVCGDFNSECEPTAEVGKWFAEEGFQEVVVSDAKQASRHCGNGNPKKELQWRL</sequence>
<keyword evidence="7" id="KW-1185">Reference proteome</keyword>
<dbReference type="Pfam" id="PF00076">
    <property type="entry name" value="RRM_1"/>
    <property type="match status" value="1"/>
</dbReference>
<keyword evidence="2 3" id="KW-0694">RNA-binding</keyword>
<evidence type="ECO:0000256" key="3">
    <source>
        <dbReference type="PROSITE-ProRule" id="PRU00176"/>
    </source>
</evidence>
<dbReference type="AlphaFoldDB" id="A0A1Q9D780"/>
<dbReference type="SUPFAM" id="SSF56219">
    <property type="entry name" value="DNase I-like"/>
    <property type="match status" value="1"/>
</dbReference>
<dbReference type="SUPFAM" id="SSF54928">
    <property type="entry name" value="RNA-binding domain, RBD"/>
    <property type="match status" value="1"/>
</dbReference>
<dbReference type="InterPro" id="IPR035979">
    <property type="entry name" value="RBD_domain_sf"/>
</dbReference>
<reference evidence="6 7" key="1">
    <citation type="submission" date="2016-02" db="EMBL/GenBank/DDBJ databases">
        <title>Genome analysis of coral dinoflagellate symbionts highlights evolutionary adaptations to a symbiotic lifestyle.</title>
        <authorList>
            <person name="Aranda M."/>
            <person name="Li Y."/>
            <person name="Liew Y.J."/>
            <person name="Baumgarten S."/>
            <person name="Simakov O."/>
            <person name="Wilson M."/>
            <person name="Piel J."/>
            <person name="Ashoor H."/>
            <person name="Bougouffa S."/>
            <person name="Bajic V.B."/>
            <person name="Ryu T."/>
            <person name="Ravasi T."/>
            <person name="Bayer T."/>
            <person name="Micklem G."/>
            <person name="Kim H."/>
            <person name="Bhak J."/>
            <person name="Lajeunesse T.C."/>
            <person name="Voolstra C.R."/>
        </authorList>
    </citation>
    <scope>NUCLEOTIDE SEQUENCE [LARGE SCALE GENOMIC DNA]</scope>
    <source>
        <strain evidence="6 7">CCMP2467</strain>
    </source>
</reference>
<dbReference type="InterPro" id="IPR000504">
    <property type="entry name" value="RRM_dom"/>
</dbReference>
<organism evidence="6 7">
    <name type="scientific">Symbiodinium microadriaticum</name>
    <name type="common">Dinoflagellate</name>
    <name type="synonym">Zooxanthella microadriatica</name>
    <dbReference type="NCBI Taxonomy" id="2951"/>
    <lineage>
        <taxon>Eukaryota</taxon>
        <taxon>Sar</taxon>
        <taxon>Alveolata</taxon>
        <taxon>Dinophyceae</taxon>
        <taxon>Suessiales</taxon>
        <taxon>Symbiodiniaceae</taxon>
        <taxon>Symbiodinium</taxon>
    </lineage>
</organism>
<evidence type="ECO:0000256" key="1">
    <source>
        <dbReference type="ARBA" id="ARBA00022737"/>
    </source>
</evidence>
<dbReference type="InterPro" id="IPR052462">
    <property type="entry name" value="SLIRP/GR-RBP-like"/>
</dbReference>
<keyword evidence="1" id="KW-0677">Repeat</keyword>
<protein>
    <recommendedName>
        <fullName evidence="5">RRM domain-containing protein</fullName>
    </recommendedName>
</protein>
<feature type="compositionally biased region" description="Gly residues" evidence="4">
    <location>
        <begin position="118"/>
        <end position="172"/>
    </location>
</feature>
<evidence type="ECO:0000259" key="5">
    <source>
        <dbReference type="PROSITE" id="PS50102"/>
    </source>
</evidence>
<comment type="caution">
    <text evidence="6">The sequence shown here is derived from an EMBL/GenBank/DDBJ whole genome shotgun (WGS) entry which is preliminary data.</text>
</comment>
<name>A0A1Q9D780_SYMMI</name>
<dbReference type="GO" id="GO:0003723">
    <property type="term" value="F:RNA binding"/>
    <property type="evidence" value="ECO:0007669"/>
    <property type="project" value="UniProtKB-UniRule"/>
</dbReference>
<gene>
    <name evidence="6" type="ORF">AK812_SmicGene27323</name>
</gene>
<dbReference type="EMBL" id="LSRX01000682">
    <property type="protein sequence ID" value="OLP91044.1"/>
    <property type="molecule type" value="Genomic_DNA"/>
</dbReference>
<feature type="compositionally biased region" description="Gly residues" evidence="4">
    <location>
        <begin position="235"/>
        <end position="247"/>
    </location>
</feature>
<dbReference type="PANTHER" id="PTHR48027">
    <property type="entry name" value="HETEROGENEOUS NUCLEAR RIBONUCLEOPROTEIN 87F-RELATED"/>
    <property type="match status" value="1"/>
</dbReference>
<feature type="region of interest" description="Disordered" evidence="4">
    <location>
        <begin position="116"/>
        <end position="247"/>
    </location>
</feature>
<dbReference type="Proteomes" id="UP000186817">
    <property type="component" value="Unassembled WGS sequence"/>
</dbReference>
<accession>A0A1Q9D780</accession>
<dbReference type="PROSITE" id="PS50102">
    <property type="entry name" value="RRM"/>
    <property type="match status" value="1"/>
</dbReference>
<feature type="domain" description="RRM" evidence="5">
    <location>
        <begin position="11"/>
        <end position="90"/>
    </location>
</feature>
<dbReference type="PRINTS" id="PR00961">
    <property type="entry name" value="HUDSXLRNA"/>
</dbReference>
<dbReference type="InterPro" id="IPR002343">
    <property type="entry name" value="Hud_Sxl_RNA"/>
</dbReference>
<dbReference type="GO" id="GO:1990904">
    <property type="term" value="C:ribonucleoprotein complex"/>
    <property type="evidence" value="ECO:0007669"/>
    <property type="project" value="InterPro"/>
</dbReference>
<evidence type="ECO:0000256" key="4">
    <source>
        <dbReference type="SAM" id="MobiDB-lite"/>
    </source>
</evidence>
<dbReference type="InterPro" id="IPR012677">
    <property type="entry name" value="Nucleotide-bd_a/b_plait_sf"/>
</dbReference>
<evidence type="ECO:0000313" key="6">
    <source>
        <dbReference type="EMBL" id="OLP91044.1"/>
    </source>
</evidence>
<dbReference type="SMART" id="SM00360">
    <property type="entry name" value="RRM"/>
    <property type="match status" value="1"/>
</dbReference>
<dbReference type="CDD" id="cd00590">
    <property type="entry name" value="RRM_SF"/>
    <property type="match status" value="1"/>
</dbReference>
<feature type="compositionally biased region" description="Low complexity" evidence="4">
    <location>
        <begin position="173"/>
        <end position="191"/>
    </location>
</feature>
<evidence type="ECO:0000256" key="2">
    <source>
        <dbReference type="ARBA" id="ARBA00022884"/>
    </source>
</evidence>
<proteinExistence type="predicted"/>
<dbReference type="Gene3D" id="3.60.10.10">
    <property type="entry name" value="Endonuclease/exonuclease/phosphatase"/>
    <property type="match status" value="1"/>
</dbReference>
<dbReference type="InterPro" id="IPR036691">
    <property type="entry name" value="Endo/exonu/phosph_ase_sf"/>
</dbReference>
<feature type="compositionally biased region" description="Gly residues" evidence="4">
    <location>
        <begin position="192"/>
        <end position="224"/>
    </location>
</feature>
<evidence type="ECO:0000313" key="7">
    <source>
        <dbReference type="Proteomes" id="UP000186817"/>
    </source>
</evidence>
<dbReference type="Gene3D" id="3.30.70.330">
    <property type="match status" value="1"/>
</dbReference>
<dbReference type="OrthoDB" id="266020at2759"/>